<dbReference type="SUPFAM" id="SSF52309">
    <property type="entry name" value="N-(deoxy)ribosyltransferase-like"/>
    <property type="match status" value="1"/>
</dbReference>
<protein>
    <submittedName>
        <fullName evidence="1">DUF4406 domain-containing protein</fullName>
    </submittedName>
</protein>
<name>A0A6N7RMX1_9ACTN</name>
<reference evidence="2" key="1">
    <citation type="submission" date="2019-08" db="EMBL/GenBank/DDBJ databases">
        <title>Arthrobacter sp. nov., isolated from plateau pika and Tibetan wild ass.</title>
        <authorList>
            <person name="Ge Y."/>
        </authorList>
    </citation>
    <scope>NUCLEOTIDE SEQUENCE [LARGE SCALE GENOMIC DNA]</scope>
    <source>
        <strain evidence="2">HF-4214</strain>
    </source>
</reference>
<accession>A0A6N7RMX1</accession>
<proteinExistence type="predicted"/>
<dbReference type="Gene3D" id="3.40.50.10400">
    <property type="entry name" value="Hypothetical protein PA1492"/>
    <property type="match status" value="1"/>
</dbReference>
<evidence type="ECO:0000313" key="2">
    <source>
        <dbReference type="Proteomes" id="UP000438093"/>
    </source>
</evidence>
<comment type="caution">
    <text evidence="1">The sequence shown here is derived from an EMBL/GenBank/DDBJ whole genome shotgun (WGS) entry which is preliminary data.</text>
</comment>
<dbReference type="Proteomes" id="UP000438093">
    <property type="component" value="Unassembled WGS sequence"/>
</dbReference>
<dbReference type="Pfam" id="PF14359">
    <property type="entry name" value="DUF4406"/>
    <property type="match status" value="1"/>
</dbReference>
<evidence type="ECO:0000313" key="1">
    <source>
        <dbReference type="EMBL" id="MRX82241.1"/>
    </source>
</evidence>
<dbReference type="EMBL" id="VTFY01000004">
    <property type="protein sequence ID" value="MRX82241.1"/>
    <property type="molecule type" value="Genomic_DNA"/>
</dbReference>
<organism evidence="1 2">
    <name type="scientific">Eggerthella guodeyinii</name>
    <dbReference type="NCBI Taxonomy" id="2690837"/>
    <lineage>
        <taxon>Bacteria</taxon>
        <taxon>Bacillati</taxon>
        <taxon>Actinomycetota</taxon>
        <taxon>Coriobacteriia</taxon>
        <taxon>Eggerthellales</taxon>
        <taxon>Eggerthellaceae</taxon>
        <taxon>Eggerthella</taxon>
    </lineage>
</organism>
<sequence length="162" mass="18017">MGARGCLRGDRAHRRRVLRVLRHFLWLARREATGGEAPMIKHPYIVFLSGPVTGMPDNNRKAFGDAADRIAEHTGVRGNIYVPTERVRPAATHVEAMRECLLELVQGQFMDWNLHYPYQCLAQLPGWSGSPGAKVEAMVARAIGVPVVELDELLASYEAADQ</sequence>
<gene>
    <name evidence="1" type="ORF">GJG86_07015</name>
</gene>
<keyword evidence="2" id="KW-1185">Reference proteome</keyword>
<dbReference type="AlphaFoldDB" id="A0A6N7RMX1"/>
<dbReference type="InterPro" id="IPR025518">
    <property type="entry name" value="DUF4406"/>
</dbReference>